<evidence type="ECO:0000313" key="2">
    <source>
        <dbReference type="EMBL" id="EEH51028.1"/>
    </source>
</evidence>
<dbReference type="Proteomes" id="UP000001876">
    <property type="component" value="Unassembled WGS sequence"/>
</dbReference>
<organism evidence="3">
    <name type="scientific">Micromonas pusilla (strain CCMP1545)</name>
    <name type="common">Picoplanktonic green alga</name>
    <dbReference type="NCBI Taxonomy" id="564608"/>
    <lineage>
        <taxon>Eukaryota</taxon>
        <taxon>Viridiplantae</taxon>
        <taxon>Chlorophyta</taxon>
        <taxon>Mamiellophyceae</taxon>
        <taxon>Mamiellales</taxon>
        <taxon>Mamiellaceae</taxon>
        <taxon>Micromonas</taxon>
    </lineage>
</organism>
<accession>C1N9X9</accession>
<protein>
    <submittedName>
        <fullName evidence="2">Predicted protein</fullName>
    </submittedName>
</protein>
<feature type="region of interest" description="Disordered" evidence="1">
    <location>
        <begin position="124"/>
        <end position="173"/>
    </location>
</feature>
<dbReference type="KEGG" id="mpp:MICPUCDRAFT_54683"/>
<gene>
    <name evidence="2" type="ORF">MICPUCDRAFT_54683</name>
</gene>
<evidence type="ECO:0000313" key="3">
    <source>
        <dbReference type="Proteomes" id="UP000001876"/>
    </source>
</evidence>
<dbReference type="EMBL" id="GG663752">
    <property type="protein sequence ID" value="EEH51028.1"/>
    <property type="molecule type" value="Genomic_DNA"/>
</dbReference>
<dbReference type="AlphaFoldDB" id="C1N9X9"/>
<dbReference type="GeneID" id="9690135"/>
<name>C1N9X9_MICPC</name>
<dbReference type="OrthoDB" id="2018364at2759"/>
<dbReference type="RefSeq" id="XP_003064694.1">
    <property type="nucleotide sequence ID" value="XM_003064648.1"/>
</dbReference>
<sequence length="173" mass="18885">MSSKPDPSPLNGKLHRALPLPISTPRGYMWNEIRKLRPSTAEEAECQPTKDSCSIERIAMKYDERCCACDGCGIVKTRSFGTSRVKRSRSTQVGGVASVALMKCLLCGGLGYVRVCTTRVEPDFSASGKDSMPADYDPYGLGLPKTPNDPLCELDEDGKSVDGSDRTWKPTME</sequence>
<feature type="compositionally biased region" description="Basic and acidic residues" evidence="1">
    <location>
        <begin position="157"/>
        <end position="173"/>
    </location>
</feature>
<evidence type="ECO:0000256" key="1">
    <source>
        <dbReference type="SAM" id="MobiDB-lite"/>
    </source>
</evidence>
<proteinExistence type="predicted"/>
<reference evidence="2 3" key="1">
    <citation type="journal article" date="2009" name="Science">
        <title>Green evolution and dynamic adaptations revealed by genomes of the marine picoeukaryotes Micromonas.</title>
        <authorList>
            <person name="Worden A.Z."/>
            <person name="Lee J.H."/>
            <person name="Mock T."/>
            <person name="Rouze P."/>
            <person name="Simmons M.P."/>
            <person name="Aerts A.L."/>
            <person name="Allen A.E."/>
            <person name="Cuvelier M.L."/>
            <person name="Derelle E."/>
            <person name="Everett M.V."/>
            <person name="Foulon E."/>
            <person name="Grimwood J."/>
            <person name="Gundlach H."/>
            <person name="Henrissat B."/>
            <person name="Napoli C."/>
            <person name="McDonald S.M."/>
            <person name="Parker M.S."/>
            <person name="Rombauts S."/>
            <person name="Salamov A."/>
            <person name="Von Dassow P."/>
            <person name="Badger J.H."/>
            <person name="Coutinho P.M."/>
            <person name="Demir E."/>
            <person name="Dubchak I."/>
            <person name="Gentemann C."/>
            <person name="Eikrem W."/>
            <person name="Gready J.E."/>
            <person name="John U."/>
            <person name="Lanier W."/>
            <person name="Lindquist E.A."/>
            <person name="Lucas S."/>
            <person name="Mayer K.F."/>
            <person name="Moreau H."/>
            <person name="Not F."/>
            <person name="Otillar R."/>
            <person name="Panaud O."/>
            <person name="Pangilinan J."/>
            <person name="Paulsen I."/>
            <person name="Piegu B."/>
            <person name="Poliakov A."/>
            <person name="Robbens S."/>
            <person name="Schmutz J."/>
            <person name="Toulza E."/>
            <person name="Wyss T."/>
            <person name="Zelensky A."/>
            <person name="Zhou K."/>
            <person name="Armbrust E.V."/>
            <person name="Bhattacharya D."/>
            <person name="Goodenough U.W."/>
            <person name="Van de Peer Y."/>
            <person name="Grigoriev I.V."/>
        </authorList>
    </citation>
    <scope>NUCLEOTIDE SEQUENCE [LARGE SCALE GENOMIC DNA]</scope>
    <source>
        <strain evidence="2 3">CCMP1545</strain>
    </source>
</reference>
<keyword evidence="3" id="KW-1185">Reference proteome</keyword>